<evidence type="ECO:0000313" key="3">
    <source>
        <dbReference type="Proteomes" id="UP001203423"/>
    </source>
</evidence>
<comment type="caution">
    <text evidence="2">The sequence shown here is derived from an EMBL/GenBank/DDBJ whole genome shotgun (WGS) entry which is preliminary data.</text>
</comment>
<sequence>MTGIIFIELINIVKANFGIDIYTAMKQKANDDGEFVKAGNYSHFRLFHLVDTLSELTRISTHDLLALIGQQLFLPLFTSLPIKIGSINNTIDFVIHVETYIHHEAQKVYPHATMPKFNFIFISTDKLIMDYHSPRCMGNICFGLLKGCAQYFNEKVDITMQLMNETGSHVRFTLNKS</sequence>
<keyword evidence="3" id="KW-1185">Reference proteome</keyword>
<dbReference type="InterPro" id="IPR038158">
    <property type="entry name" value="H-NOX_domain_sf"/>
</dbReference>
<protein>
    <submittedName>
        <fullName evidence="2">Heme NO-binding domain-containing protein</fullName>
    </submittedName>
</protein>
<feature type="domain" description="Heme NO-binding" evidence="1">
    <location>
        <begin position="3"/>
        <end position="159"/>
    </location>
</feature>
<dbReference type="SUPFAM" id="SSF111126">
    <property type="entry name" value="Ligand-binding domain in the NO signalling and Golgi transport"/>
    <property type="match status" value="1"/>
</dbReference>
<organism evidence="2 3">
    <name type="scientific">Shewanella surugensis</name>
    <dbReference type="NCBI Taxonomy" id="212020"/>
    <lineage>
        <taxon>Bacteria</taxon>
        <taxon>Pseudomonadati</taxon>
        <taxon>Pseudomonadota</taxon>
        <taxon>Gammaproteobacteria</taxon>
        <taxon>Alteromonadales</taxon>
        <taxon>Shewanellaceae</taxon>
        <taxon>Shewanella</taxon>
    </lineage>
</organism>
<evidence type="ECO:0000313" key="2">
    <source>
        <dbReference type="EMBL" id="MCL1125993.1"/>
    </source>
</evidence>
<name>A0ABT0LE71_9GAMM</name>
<accession>A0ABT0LE71</accession>
<proteinExistence type="predicted"/>
<dbReference type="RefSeq" id="WP_248941325.1">
    <property type="nucleotide sequence ID" value="NZ_JAKIKS010000069.1"/>
</dbReference>
<dbReference type="EMBL" id="JAKIKS010000069">
    <property type="protein sequence ID" value="MCL1125993.1"/>
    <property type="molecule type" value="Genomic_DNA"/>
</dbReference>
<dbReference type="Gene3D" id="3.90.1520.10">
    <property type="entry name" value="H-NOX domain"/>
    <property type="match status" value="1"/>
</dbReference>
<dbReference type="Proteomes" id="UP001203423">
    <property type="component" value="Unassembled WGS sequence"/>
</dbReference>
<gene>
    <name evidence="2" type="ORF">L2764_16320</name>
</gene>
<dbReference type="Pfam" id="PF07700">
    <property type="entry name" value="HNOB"/>
    <property type="match status" value="1"/>
</dbReference>
<reference evidence="2 3" key="1">
    <citation type="submission" date="2022-01" db="EMBL/GenBank/DDBJ databases">
        <title>Whole genome-based taxonomy of the Shewanellaceae.</title>
        <authorList>
            <person name="Martin-Rodriguez A.J."/>
        </authorList>
    </citation>
    <scope>NUCLEOTIDE SEQUENCE [LARGE SCALE GENOMIC DNA]</scope>
    <source>
        <strain evidence="2 3">DSM 17177</strain>
    </source>
</reference>
<dbReference type="InterPro" id="IPR011644">
    <property type="entry name" value="Heme_NO-bd"/>
</dbReference>
<dbReference type="InterPro" id="IPR024096">
    <property type="entry name" value="NO_sig/Golgi_transp_ligand-bd"/>
</dbReference>
<evidence type="ECO:0000259" key="1">
    <source>
        <dbReference type="Pfam" id="PF07700"/>
    </source>
</evidence>